<dbReference type="GO" id="GO:0005096">
    <property type="term" value="F:GTPase activator activity"/>
    <property type="evidence" value="ECO:0007669"/>
    <property type="project" value="TreeGrafter"/>
</dbReference>
<dbReference type="Gene3D" id="1.10.472.80">
    <property type="entry name" value="Ypt/Rab-GAP domain of gyp1p, domain 3"/>
    <property type="match status" value="1"/>
</dbReference>
<feature type="domain" description="Rab-GAP TBC" evidence="2">
    <location>
        <begin position="1"/>
        <end position="79"/>
    </location>
</feature>
<dbReference type="AlphaFoldDB" id="A0AAE1Y7R3"/>
<accession>A0AAE1Y7R3</accession>
<reference evidence="3" key="2">
    <citation type="journal article" date="2024" name="Plant">
        <title>Genomic evolution and insights into agronomic trait innovations of Sesamum species.</title>
        <authorList>
            <person name="Miao H."/>
            <person name="Wang L."/>
            <person name="Qu L."/>
            <person name="Liu H."/>
            <person name="Sun Y."/>
            <person name="Le M."/>
            <person name="Wang Q."/>
            <person name="Wei S."/>
            <person name="Zheng Y."/>
            <person name="Lin W."/>
            <person name="Duan Y."/>
            <person name="Cao H."/>
            <person name="Xiong S."/>
            <person name="Wang X."/>
            <person name="Wei L."/>
            <person name="Li C."/>
            <person name="Ma Q."/>
            <person name="Ju M."/>
            <person name="Zhao R."/>
            <person name="Li G."/>
            <person name="Mu C."/>
            <person name="Tian Q."/>
            <person name="Mei H."/>
            <person name="Zhang T."/>
            <person name="Gao T."/>
            <person name="Zhang H."/>
        </authorList>
    </citation>
    <scope>NUCLEOTIDE SEQUENCE</scope>
    <source>
        <strain evidence="3">3651</strain>
    </source>
</reference>
<keyword evidence="4" id="KW-1185">Reference proteome</keyword>
<dbReference type="InterPro" id="IPR035969">
    <property type="entry name" value="Rab-GAP_TBC_sf"/>
</dbReference>
<proteinExistence type="predicted"/>
<name>A0AAE1Y7R3_9LAMI</name>
<dbReference type="SUPFAM" id="SSF47923">
    <property type="entry name" value="Ypt/Rab-GAP domain of gyp1p"/>
    <property type="match status" value="1"/>
</dbReference>
<evidence type="ECO:0000256" key="1">
    <source>
        <dbReference type="SAM" id="MobiDB-lite"/>
    </source>
</evidence>
<dbReference type="PANTHER" id="PTHR22957">
    <property type="entry name" value="TBC1 DOMAIN FAMILY MEMBER GTPASE-ACTIVATING PROTEIN"/>
    <property type="match status" value="1"/>
</dbReference>
<dbReference type="Proteomes" id="UP001293254">
    <property type="component" value="Unassembled WGS sequence"/>
</dbReference>
<dbReference type="EMBL" id="JACGWO010000006">
    <property type="protein sequence ID" value="KAK4425017.1"/>
    <property type="molecule type" value="Genomic_DNA"/>
</dbReference>
<organism evidence="3 4">
    <name type="scientific">Sesamum alatum</name>
    <dbReference type="NCBI Taxonomy" id="300844"/>
    <lineage>
        <taxon>Eukaryota</taxon>
        <taxon>Viridiplantae</taxon>
        <taxon>Streptophyta</taxon>
        <taxon>Embryophyta</taxon>
        <taxon>Tracheophyta</taxon>
        <taxon>Spermatophyta</taxon>
        <taxon>Magnoliopsida</taxon>
        <taxon>eudicotyledons</taxon>
        <taxon>Gunneridae</taxon>
        <taxon>Pentapetalae</taxon>
        <taxon>asterids</taxon>
        <taxon>lamiids</taxon>
        <taxon>Lamiales</taxon>
        <taxon>Pedaliaceae</taxon>
        <taxon>Sesamum</taxon>
    </lineage>
</organism>
<dbReference type="PANTHER" id="PTHR22957:SF456">
    <property type="entry name" value="YPT_RAB-GAP DOMAIN OF GYP1P SUPERFAMILY PROTEIN"/>
    <property type="match status" value="1"/>
</dbReference>
<reference evidence="3" key="1">
    <citation type="submission" date="2020-06" db="EMBL/GenBank/DDBJ databases">
        <authorList>
            <person name="Li T."/>
            <person name="Hu X."/>
            <person name="Zhang T."/>
            <person name="Song X."/>
            <person name="Zhang H."/>
            <person name="Dai N."/>
            <person name="Sheng W."/>
            <person name="Hou X."/>
            <person name="Wei L."/>
        </authorList>
    </citation>
    <scope>NUCLEOTIDE SEQUENCE</scope>
    <source>
        <strain evidence="3">3651</strain>
        <tissue evidence="3">Leaf</tissue>
    </source>
</reference>
<evidence type="ECO:0000313" key="4">
    <source>
        <dbReference type="Proteomes" id="UP001293254"/>
    </source>
</evidence>
<gene>
    <name evidence="3" type="ORF">Salat_1695300</name>
</gene>
<sequence>MQYASFSVKTLGWKGNWCHEALQALWHILELTDREIFSHLSRIGAESLHFAFRMLLVLFRRELTFNEALCMWEMIWAADFDVSLTSLLDDNCPEVLAIQLPRETEAESGEESIDGNNVGPKGGFPSKHGTVERSISDNSVIRSGPTRPFCGLTKTFWSRNARFQIRTFISATRNHEDELPVFCVAAILIMNRQKIIKETRSIDDLIKAYINDNMLKIRVKRCVRTAIKLRKKYFSKLIKNRGSVARNGS</sequence>
<evidence type="ECO:0000259" key="2">
    <source>
        <dbReference type="PROSITE" id="PS50086"/>
    </source>
</evidence>
<dbReference type="InterPro" id="IPR000195">
    <property type="entry name" value="Rab-GAP-TBC_dom"/>
</dbReference>
<protein>
    <recommendedName>
        <fullName evidence="2">Rab-GAP TBC domain-containing protein</fullName>
    </recommendedName>
</protein>
<comment type="caution">
    <text evidence="3">The sequence shown here is derived from an EMBL/GenBank/DDBJ whole genome shotgun (WGS) entry which is preliminary data.</text>
</comment>
<feature type="region of interest" description="Disordered" evidence="1">
    <location>
        <begin position="104"/>
        <end position="127"/>
    </location>
</feature>
<evidence type="ECO:0000313" key="3">
    <source>
        <dbReference type="EMBL" id="KAK4425017.1"/>
    </source>
</evidence>
<dbReference type="PROSITE" id="PS50086">
    <property type="entry name" value="TBC_RABGAP"/>
    <property type="match status" value="1"/>
</dbReference>